<dbReference type="Proteomes" id="UP000265520">
    <property type="component" value="Unassembled WGS sequence"/>
</dbReference>
<reference evidence="1 2" key="1">
    <citation type="journal article" date="2018" name="Front. Plant Sci.">
        <title>Red Clover (Trifolium pratense) and Zigzag Clover (T. medium) - A Picture of Genomic Similarities and Differences.</title>
        <authorList>
            <person name="Dluhosova J."/>
            <person name="Istvanek J."/>
            <person name="Nedelnik J."/>
            <person name="Repkova J."/>
        </authorList>
    </citation>
    <scope>NUCLEOTIDE SEQUENCE [LARGE SCALE GENOMIC DNA]</scope>
    <source>
        <strain evidence="2">cv. 10/8</strain>
        <tissue evidence="1">Leaf</tissue>
    </source>
</reference>
<sequence>MLKVEGKASEQGKALKRIGTISGRAAKEFAERNLNSKHGLHGIQSCPVDLLDGLCTRATKEGIVVLVGETHLSSIWEGERPSS</sequence>
<protein>
    <submittedName>
        <fullName evidence="1">Uncharacterized protein</fullName>
    </submittedName>
</protein>
<comment type="caution">
    <text evidence="1">The sequence shown here is derived from an EMBL/GenBank/DDBJ whole genome shotgun (WGS) entry which is preliminary data.</text>
</comment>
<accession>A0A392Q1B5</accession>
<dbReference type="EMBL" id="LXQA010103586">
    <property type="protein sequence ID" value="MCI17035.1"/>
    <property type="molecule type" value="Genomic_DNA"/>
</dbReference>
<name>A0A392Q1B5_9FABA</name>
<proteinExistence type="predicted"/>
<keyword evidence="2" id="KW-1185">Reference proteome</keyword>
<evidence type="ECO:0000313" key="1">
    <source>
        <dbReference type="EMBL" id="MCI17035.1"/>
    </source>
</evidence>
<evidence type="ECO:0000313" key="2">
    <source>
        <dbReference type="Proteomes" id="UP000265520"/>
    </source>
</evidence>
<organism evidence="1 2">
    <name type="scientific">Trifolium medium</name>
    <dbReference type="NCBI Taxonomy" id="97028"/>
    <lineage>
        <taxon>Eukaryota</taxon>
        <taxon>Viridiplantae</taxon>
        <taxon>Streptophyta</taxon>
        <taxon>Embryophyta</taxon>
        <taxon>Tracheophyta</taxon>
        <taxon>Spermatophyta</taxon>
        <taxon>Magnoliopsida</taxon>
        <taxon>eudicotyledons</taxon>
        <taxon>Gunneridae</taxon>
        <taxon>Pentapetalae</taxon>
        <taxon>rosids</taxon>
        <taxon>fabids</taxon>
        <taxon>Fabales</taxon>
        <taxon>Fabaceae</taxon>
        <taxon>Papilionoideae</taxon>
        <taxon>50 kb inversion clade</taxon>
        <taxon>NPAAA clade</taxon>
        <taxon>Hologalegina</taxon>
        <taxon>IRL clade</taxon>
        <taxon>Trifolieae</taxon>
        <taxon>Trifolium</taxon>
    </lineage>
</organism>
<dbReference type="AlphaFoldDB" id="A0A392Q1B5"/>